<evidence type="ECO:0000313" key="2">
    <source>
        <dbReference type="Proteomes" id="UP000190961"/>
    </source>
</evidence>
<organism evidence="1 2">
    <name type="scientific">Ohtaekwangia koreensis</name>
    <dbReference type="NCBI Taxonomy" id="688867"/>
    <lineage>
        <taxon>Bacteria</taxon>
        <taxon>Pseudomonadati</taxon>
        <taxon>Bacteroidota</taxon>
        <taxon>Cytophagia</taxon>
        <taxon>Cytophagales</taxon>
        <taxon>Fulvivirgaceae</taxon>
        <taxon>Ohtaekwangia</taxon>
    </lineage>
</organism>
<proteinExistence type="predicted"/>
<dbReference type="STRING" id="688867.SAMN05660236_5252"/>
<dbReference type="EMBL" id="FUZU01000004">
    <property type="protein sequence ID" value="SKC86778.1"/>
    <property type="molecule type" value="Genomic_DNA"/>
</dbReference>
<evidence type="ECO:0000313" key="1">
    <source>
        <dbReference type="EMBL" id="SKC86778.1"/>
    </source>
</evidence>
<name>A0A1T5MFV5_9BACT</name>
<gene>
    <name evidence="1" type="ORF">SAMN05660236_5252</name>
</gene>
<sequence length="63" mass="7472">MEVANKYAIAKKCVFSTFRTVYYSELYSPLFNFVQHKKAWLYLPGYIKGKGHQYVTATIHWHP</sequence>
<protein>
    <submittedName>
        <fullName evidence="1">Uncharacterized protein</fullName>
    </submittedName>
</protein>
<reference evidence="1 2" key="1">
    <citation type="submission" date="2017-02" db="EMBL/GenBank/DDBJ databases">
        <authorList>
            <person name="Peterson S.W."/>
        </authorList>
    </citation>
    <scope>NUCLEOTIDE SEQUENCE [LARGE SCALE GENOMIC DNA]</scope>
    <source>
        <strain evidence="1 2">DSM 25262</strain>
    </source>
</reference>
<accession>A0A1T5MFV5</accession>
<keyword evidence="2" id="KW-1185">Reference proteome</keyword>
<dbReference type="AlphaFoldDB" id="A0A1T5MFV5"/>
<dbReference type="Proteomes" id="UP000190961">
    <property type="component" value="Unassembled WGS sequence"/>
</dbReference>